<gene>
    <name evidence="1" type="ORF">NTEN_LOCUS15807</name>
</gene>
<dbReference type="EMBL" id="CADCXU010023295">
    <property type="protein sequence ID" value="CAB0010808.1"/>
    <property type="molecule type" value="Genomic_DNA"/>
</dbReference>
<feature type="non-terminal residue" evidence="1">
    <location>
        <position position="73"/>
    </location>
</feature>
<name>A0A6H5H4N7_9HEMI</name>
<accession>A0A6H5H4N7</accession>
<organism evidence="1 2">
    <name type="scientific">Nesidiocoris tenuis</name>
    <dbReference type="NCBI Taxonomy" id="355587"/>
    <lineage>
        <taxon>Eukaryota</taxon>
        <taxon>Metazoa</taxon>
        <taxon>Ecdysozoa</taxon>
        <taxon>Arthropoda</taxon>
        <taxon>Hexapoda</taxon>
        <taxon>Insecta</taxon>
        <taxon>Pterygota</taxon>
        <taxon>Neoptera</taxon>
        <taxon>Paraneoptera</taxon>
        <taxon>Hemiptera</taxon>
        <taxon>Heteroptera</taxon>
        <taxon>Panheteroptera</taxon>
        <taxon>Cimicomorpha</taxon>
        <taxon>Miridae</taxon>
        <taxon>Dicyphina</taxon>
        <taxon>Nesidiocoris</taxon>
    </lineage>
</organism>
<dbReference type="Proteomes" id="UP000479000">
    <property type="component" value="Unassembled WGS sequence"/>
</dbReference>
<evidence type="ECO:0000313" key="1">
    <source>
        <dbReference type="EMBL" id="CAB0010808.1"/>
    </source>
</evidence>
<evidence type="ECO:0000313" key="2">
    <source>
        <dbReference type="Proteomes" id="UP000479000"/>
    </source>
</evidence>
<proteinExistence type="predicted"/>
<sequence>MCEGTVSNELYVLYDWNSADSARTEGMELMLLWALACRGTDSDLGISLEKFQLEETSRESDSEFGSSVDERGD</sequence>
<protein>
    <submittedName>
        <fullName evidence="1">Uncharacterized protein</fullName>
    </submittedName>
</protein>
<reference evidence="1 2" key="1">
    <citation type="submission" date="2020-02" db="EMBL/GenBank/DDBJ databases">
        <authorList>
            <person name="Ferguson B K."/>
        </authorList>
    </citation>
    <scope>NUCLEOTIDE SEQUENCE [LARGE SCALE GENOMIC DNA]</scope>
</reference>
<dbReference type="AlphaFoldDB" id="A0A6H5H4N7"/>
<keyword evidence="2" id="KW-1185">Reference proteome</keyword>